<gene>
    <name evidence="1" type="ORF">SAMN04489742_4703</name>
    <name evidence="2" type="ORF">SAMN04489742_4833</name>
</gene>
<dbReference type="Pfam" id="PF00543">
    <property type="entry name" value="P-II"/>
    <property type="match status" value="1"/>
</dbReference>
<reference evidence="1 3" key="1">
    <citation type="submission" date="2016-10" db="EMBL/GenBank/DDBJ databases">
        <authorList>
            <person name="de Groot N.N."/>
        </authorList>
    </citation>
    <scope>NUCLEOTIDE SEQUENCE [LARGE SCALE GENOMIC DNA]</scope>
    <source>
        <strain evidence="1 3">DSM 20117</strain>
    </source>
</reference>
<dbReference type="SUPFAM" id="SSF54913">
    <property type="entry name" value="GlnB-like"/>
    <property type="match status" value="1"/>
</dbReference>
<dbReference type="RefSeq" id="WP_019481131.1">
    <property type="nucleotide sequence ID" value="NZ_CP018865.1"/>
</dbReference>
<dbReference type="InterPro" id="IPR011322">
    <property type="entry name" value="N-reg_PII-like_a/b"/>
</dbReference>
<keyword evidence="3" id="KW-1185">Reference proteome</keyword>
<evidence type="ECO:0000313" key="1">
    <source>
        <dbReference type="EMBL" id="SDR29467.1"/>
    </source>
</evidence>
<dbReference type="OrthoDB" id="330665at2"/>
<evidence type="ECO:0000313" key="3">
    <source>
        <dbReference type="Proteomes" id="UP000181917"/>
    </source>
</evidence>
<dbReference type="GO" id="GO:0006808">
    <property type="term" value="P:regulation of nitrogen utilization"/>
    <property type="evidence" value="ECO:0007669"/>
    <property type="project" value="InterPro"/>
</dbReference>
<dbReference type="InterPro" id="IPR002187">
    <property type="entry name" value="N-reg_PII"/>
</dbReference>
<dbReference type="KEGG" id="acry:AC20117_22870"/>
<dbReference type="STRING" id="37928.SAMN04489742_4703"/>
<dbReference type="AlphaFoldDB" id="A0A1H1HVI1"/>
<dbReference type="KEGG" id="acry:AC20117_22425"/>
<protein>
    <recommendedName>
        <fullName evidence="4">Nitrogen regulatory protein P-II family</fullName>
    </recommendedName>
</protein>
<dbReference type="GO" id="GO:0030234">
    <property type="term" value="F:enzyme regulator activity"/>
    <property type="evidence" value="ECO:0007669"/>
    <property type="project" value="InterPro"/>
</dbReference>
<dbReference type="Gene3D" id="3.30.70.120">
    <property type="match status" value="1"/>
</dbReference>
<dbReference type="EMBL" id="FNKH01000003">
    <property type="protein sequence ID" value="SDR30751.1"/>
    <property type="molecule type" value="Genomic_DNA"/>
</dbReference>
<dbReference type="Proteomes" id="UP000181917">
    <property type="component" value="Unassembled WGS sequence"/>
</dbReference>
<proteinExistence type="predicted"/>
<evidence type="ECO:0008006" key="4">
    <source>
        <dbReference type="Google" id="ProtNLM"/>
    </source>
</evidence>
<dbReference type="EMBL" id="FNKH01000003">
    <property type="protein sequence ID" value="SDR29467.1"/>
    <property type="molecule type" value="Genomic_DNA"/>
</dbReference>
<name>A0A1H1HVI1_9MICC</name>
<evidence type="ECO:0000313" key="2">
    <source>
        <dbReference type="EMBL" id="SDR30751.1"/>
    </source>
</evidence>
<organism evidence="1 3">
    <name type="scientific">Crystallibacter crystallopoietes</name>
    <dbReference type="NCBI Taxonomy" id="37928"/>
    <lineage>
        <taxon>Bacteria</taxon>
        <taxon>Bacillati</taxon>
        <taxon>Actinomycetota</taxon>
        <taxon>Actinomycetes</taxon>
        <taxon>Micrococcales</taxon>
        <taxon>Micrococcaceae</taxon>
        <taxon>Crystallibacter</taxon>
    </lineage>
</organism>
<sequence>MESHRRKLLTIVTEAVLESTLVRDIEQHHAHGYTITDARGKGSRGVRGAGWEANSNIRIEVVCDAVIAEGLAAHLREHYYEDYAMILFLSDVEVLRPAKF</sequence>
<accession>A0A1H1HVI1</accession>
<dbReference type="InterPro" id="IPR015867">
    <property type="entry name" value="N-reg_PII/ATP_PRibTrfase_C"/>
</dbReference>